<dbReference type="Proteomes" id="UP000784294">
    <property type="component" value="Unassembled WGS sequence"/>
</dbReference>
<gene>
    <name evidence="1" type="ORF">PXEA_LOCUS15370</name>
</gene>
<organism evidence="1 2">
    <name type="scientific">Protopolystoma xenopodis</name>
    <dbReference type="NCBI Taxonomy" id="117903"/>
    <lineage>
        <taxon>Eukaryota</taxon>
        <taxon>Metazoa</taxon>
        <taxon>Spiralia</taxon>
        <taxon>Lophotrochozoa</taxon>
        <taxon>Platyhelminthes</taxon>
        <taxon>Monogenea</taxon>
        <taxon>Polyopisthocotylea</taxon>
        <taxon>Polystomatidea</taxon>
        <taxon>Polystomatidae</taxon>
        <taxon>Protopolystoma</taxon>
    </lineage>
</organism>
<protein>
    <submittedName>
        <fullName evidence="1">Uncharacterized protein</fullName>
    </submittedName>
</protein>
<dbReference type="AlphaFoldDB" id="A0A3S4ZWZ0"/>
<comment type="caution">
    <text evidence="1">The sequence shown here is derived from an EMBL/GenBank/DDBJ whole genome shotgun (WGS) entry which is preliminary data.</text>
</comment>
<evidence type="ECO:0000313" key="2">
    <source>
        <dbReference type="Proteomes" id="UP000784294"/>
    </source>
</evidence>
<accession>A0A3S4ZWZ0</accession>
<keyword evidence="2" id="KW-1185">Reference proteome</keyword>
<dbReference type="EMBL" id="CAAALY010053851">
    <property type="protein sequence ID" value="VEL21930.1"/>
    <property type="molecule type" value="Genomic_DNA"/>
</dbReference>
<sequence>MCQAKRALVEWNVNGTSALLSRSTASRYHTILAMLLFYPYLVRPTDNQEEISKASGPAKLHDVLHREPDSTSIPSIKSLTSYVENQIYFAI</sequence>
<reference evidence="1" key="1">
    <citation type="submission" date="2018-11" db="EMBL/GenBank/DDBJ databases">
        <authorList>
            <consortium name="Pathogen Informatics"/>
        </authorList>
    </citation>
    <scope>NUCLEOTIDE SEQUENCE</scope>
</reference>
<name>A0A3S4ZWZ0_9PLAT</name>
<evidence type="ECO:0000313" key="1">
    <source>
        <dbReference type="EMBL" id="VEL21930.1"/>
    </source>
</evidence>
<proteinExistence type="predicted"/>